<protein>
    <submittedName>
        <fullName evidence="2">Transposase InsO family protein</fullName>
    </submittedName>
</protein>
<reference evidence="2 3" key="1">
    <citation type="submission" date="2020-08" db="EMBL/GenBank/DDBJ databases">
        <title>Genomic Encyclopedia of Type Strains, Phase III (KMG-III): the genomes of soil and plant-associated and newly described type strains.</title>
        <authorList>
            <person name="Whitman W."/>
        </authorList>
    </citation>
    <scope>NUCLEOTIDE SEQUENCE [LARGE SCALE GENOMIC DNA]</scope>
    <source>
        <strain evidence="2 3">CECT 3146</strain>
    </source>
</reference>
<gene>
    <name evidence="2" type="ORF">FHS40_008960</name>
</gene>
<sequence length="219" mass="24121">MGTSMLEEVPQVVGLLLRQAPRRARKVHQHPQTRSAVENALLREPLDRALADAADVEQLVHAHGQHLFGAGNPGLDEAARDAVALRGMADDIPELDALETALWRRGIKKGSRLIHHSDRGSQYVSIRYGERLIESGATASVGSVADSYDNAMAEALNGSFKTELIEYQGPWRDAGQVERAVVQWIGWYNTERLHSALDYLPPEEFEVQHCQSQAAPNAA</sequence>
<dbReference type="EMBL" id="JACHJD010000041">
    <property type="protein sequence ID" value="MBB5109830.1"/>
    <property type="molecule type" value="Genomic_DNA"/>
</dbReference>
<dbReference type="PROSITE" id="PS50994">
    <property type="entry name" value="INTEGRASE"/>
    <property type="match status" value="1"/>
</dbReference>
<evidence type="ECO:0000313" key="2">
    <source>
        <dbReference type="EMBL" id="MBB5109830.1"/>
    </source>
</evidence>
<dbReference type="InterPro" id="IPR050900">
    <property type="entry name" value="Transposase_IS3/IS150/IS904"/>
</dbReference>
<dbReference type="PANTHER" id="PTHR46889">
    <property type="entry name" value="TRANSPOSASE INSF FOR INSERTION SEQUENCE IS3B-RELATED"/>
    <property type="match status" value="1"/>
</dbReference>
<dbReference type="InterPro" id="IPR001584">
    <property type="entry name" value="Integrase_cat-core"/>
</dbReference>
<dbReference type="GO" id="GO:0015074">
    <property type="term" value="P:DNA integration"/>
    <property type="evidence" value="ECO:0007669"/>
    <property type="project" value="InterPro"/>
</dbReference>
<dbReference type="InterPro" id="IPR036397">
    <property type="entry name" value="RNaseH_sf"/>
</dbReference>
<evidence type="ECO:0000259" key="1">
    <source>
        <dbReference type="PROSITE" id="PS50994"/>
    </source>
</evidence>
<dbReference type="Pfam" id="PF13683">
    <property type="entry name" value="rve_3"/>
    <property type="match status" value="1"/>
</dbReference>
<dbReference type="AlphaFoldDB" id="A0A7W8B3T3"/>
<dbReference type="Proteomes" id="UP000549009">
    <property type="component" value="Unassembled WGS sequence"/>
</dbReference>
<dbReference type="PANTHER" id="PTHR46889:SF4">
    <property type="entry name" value="TRANSPOSASE INSO FOR INSERTION SEQUENCE ELEMENT IS911B-RELATED"/>
    <property type="match status" value="1"/>
</dbReference>
<dbReference type="GO" id="GO:0003676">
    <property type="term" value="F:nucleic acid binding"/>
    <property type="evidence" value="ECO:0007669"/>
    <property type="project" value="InterPro"/>
</dbReference>
<accession>A0A7W8B3T3</accession>
<feature type="domain" description="Integrase catalytic" evidence="1">
    <location>
        <begin position="41"/>
        <end position="209"/>
    </location>
</feature>
<dbReference type="InterPro" id="IPR012337">
    <property type="entry name" value="RNaseH-like_sf"/>
</dbReference>
<dbReference type="Gene3D" id="3.30.420.10">
    <property type="entry name" value="Ribonuclease H-like superfamily/Ribonuclease H"/>
    <property type="match status" value="1"/>
</dbReference>
<evidence type="ECO:0000313" key="3">
    <source>
        <dbReference type="Proteomes" id="UP000549009"/>
    </source>
</evidence>
<proteinExistence type="predicted"/>
<organism evidence="2 3">
    <name type="scientific">Streptomyces spectabilis</name>
    <dbReference type="NCBI Taxonomy" id="68270"/>
    <lineage>
        <taxon>Bacteria</taxon>
        <taxon>Bacillati</taxon>
        <taxon>Actinomycetota</taxon>
        <taxon>Actinomycetes</taxon>
        <taxon>Kitasatosporales</taxon>
        <taxon>Streptomycetaceae</taxon>
        <taxon>Streptomyces</taxon>
    </lineage>
</organism>
<keyword evidence="3" id="KW-1185">Reference proteome</keyword>
<name>A0A7W8B3T3_STRST</name>
<dbReference type="SUPFAM" id="SSF53098">
    <property type="entry name" value="Ribonuclease H-like"/>
    <property type="match status" value="1"/>
</dbReference>
<comment type="caution">
    <text evidence="2">The sequence shown here is derived from an EMBL/GenBank/DDBJ whole genome shotgun (WGS) entry which is preliminary data.</text>
</comment>